<keyword evidence="6" id="KW-0479">Metal-binding</keyword>
<evidence type="ECO:0000256" key="5">
    <source>
        <dbReference type="ARBA" id="ARBA00022692"/>
    </source>
</evidence>
<dbReference type="PANTHER" id="PTHR30365:SF14">
    <property type="entry name" value="CYTOCHROME BD MENAQUINOL OXIDASE SUBUNIT I-RELATED"/>
    <property type="match status" value="1"/>
</dbReference>
<keyword evidence="9" id="KW-0408">Iron</keyword>
<keyword evidence="2" id="KW-0813">Transport</keyword>
<evidence type="ECO:0000313" key="12">
    <source>
        <dbReference type="EMBL" id="HGT82810.1"/>
    </source>
</evidence>
<feature type="transmembrane region" description="Helical" evidence="11">
    <location>
        <begin position="224"/>
        <end position="245"/>
    </location>
</feature>
<dbReference type="GO" id="GO:0019646">
    <property type="term" value="P:aerobic electron transport chain"/>
    <property type="evidence" value="ECO:0007669"/>
    <property type="project" value="InterPro"/>
</dbReference>
<feature type="transmembrane region" description="Helical" evidence="11">
    <location>
        <begin position="13"/>
        <end position="35"/>
    </location>
</feature>
<feature type="transmembrane region" description="Helical" evidence="11">
    <location>
        <begin position="438"/>
        <end position="458"/>
    </location>
</feature>
<evidence type="ECO:0000256" key="4">
    <source>
        <dbReference type="ARBA" id="ARBA00022617"/>
    </source>
</evidence>
<feature type="transmembrane region" description="Helical" evidence="11">
    <location>
        <begin position="123"/>
        <end position="149"/>
    </location>
</feature>
<evidence type="ECO:0000256" key="6">
    <source>
        <dbReference type="ARBA" id="ARBA00022723"/>
    </source>
</evidence>
<evidence type="ECO:0000256" key="10">
    <source>
        <dbReference type="ARBA" id="ARBA00023136"/>
    </source>
</evidence>
<evidence type="ECO:0000256" key="11">
    <source>
        <dbReference type="SAM" id="Phobius"/>
    </source>
</evidence>
<keyword evidence="5 11" id="KW-0812">Transmembrane</keyword>
<keyword evidence="7" id="KW-0249">Electron transport</keyword>
<dbReference type="GO" id="GO:0005886">
    <property type="term" value="C:plasma membrane"/>
    <property type="evidence" value="ECO:0007669"/>
    <property type="project" value="UniProtKB-SubCell"/>
</dbReference>
<evidence type="ECO:0000256" key="8">
    <source>
        <dbReference type="ARBA" id="ARBA00022989"/>
    </source>
</evidence>
<proteinExistence type="predicted"/>
<evidence type="ECO:0000256" key="2">
    <source>
        <dbReference type="ARBA" id="ARBA00022448"/>
    </source>
</evidence>
<accession>A0A7J3M333</accession>
<evidence type="ECO:0000256" key="9">
    <source>
        <dbReference type="ARBA" id="ARBA00023004"/>
    </source>
</evidence>
<feature type="transmembrane region" description="Helical" evidence="11">
    <location>
        <begin position="265"/>
        <end position="286"/>
    </location>
</feature>
<feature type="transmembrane region" description="Helical" evidence="11">
    <location>
        <begin position="56"/>
        <end position="78"/>
    </location>
</feature>
<dbReference type="PANTHER" id="PTHR30365">
    <property type="entry name" value="CYTOCHROME D UBIQUINOL OXIDASE"/>
    <property type="match status" value="1"/>
</dbReference>
<dbReference type="Pfam" id="PF01654">
    <property type="entry name" value="Cyt_bd_oxida_I"/>
    <property type="match status" value="1"/>
</dbReference>
<dbReference type="GO" id="GO:0016682">
    <property type="term" value="F:oxidoreductase activity, acting on diphenols and related substances as donors, oxygen as acceptor"/>
    <property type="evidence" value="ECO:0007669"/>
    <property type="project" value="TreeGrafter"/>
</dbReference>
<dbReference type="InterPro" id="IPR002585">
    <property type="entry name" value="Cyt-d_ubiquinol_oxidase_su_1"/>
</dbReference>
<dbReference type="GO" id="GO:0046872">
    <property type="term" value="F:metal ion binding"/>
    <property type="evidence" value="ECO:0007669"/>
    <property type="project" value="UniProtKB-KW"/>
</dbReference>
<feature type="transmembrane region" description="Helical" evidence="11">
    <location>
        <begin position="84"/>
        <end position="111"/>
    </location>
</feature>
<dbReference type="GO" id="GO:0020037">
    <property type="term" value="F:heme binding"/>
    <property type="evidence" value="ECO:0007669"/>
    <property type="project" value="TreeGrafter"/>
</dbReference>
<comment type="caution">
    <text evidence="12">The sequence shown here is derived from an EMBL/GenBank/DDBJ whole genome shotgun (WGS) entry which is preliminary data.</text>
</comment>
<evidence type="ECO:0000256" key="3">
    <source>
        <dbReference type="ARBA" id="ARBA00022475"/>
    </source>
</evidence>
<dbReference type="EMBL" id="DSYZ01000080">
    <property type="protein sequence ID" value="HGT82810.1"/>
    <property type="molecule type" value="Genomic_DNA"/>
</dbReference>
<keyword evidence="8 11" id="KW-1133">Transmembrane helix</keyword>
<gene>
    <name evidence="12" type="ORF">ENT52_03690</name>
</gene>
<sequence>MIEGLLALSALGVYFHAIFVSITLGFPLVIMALLWKHNRTGVEDYFRDAKIATSVLAVNFALGAITGTLVEFGLVQAWPGTIVAIATFAFTPLAFELVAFACEIALLVLFIVTLGKIKPMKSFLILAFYWIFAVLSGVLITAVNSWLIVPWGTGIVAKTLYPFMPDFGPLYTDVEKLLALKVLILATGLPMQAILQIPEVSAKFGVLLYDPYVTLLSPYALSSILHNLFAAFLVGTSIALLGYAIRHYQTGEERYLRGIKVVAPIVFVLFLAQPTILGHLMGVSVVEYNPTKFAMMENALESYHNPIIALVAYGDPYRKIMGFDYLRSSCELHGDAKLGEIAKSVGLTENEVLLMAKEVGVSVEPRRISAVYDTKLKEICLTDLEKAISRIKAVHLSYYTKIFFGILGFLASVSLFAFLKSSTFSKLLGRFFGNKTLLLLSIAIFLGSAVPSALGWFVREVGRKPWTVYGLLYPEELVTVVEYALTPHFLAFMSFVVLAIALAGIYAMYVVATKELKFLELLRGEKNE</sequence>
<dbReference type="GO" id="GO:0009055">
    <property type="term" value="F:electron transfer activity"/>
    <property type="evidence" value="ECO:0007669"/>
    <property type="project" value="InterPro"/>
</dbReference>
<evidence type="ECO:0000256" key="1">
    <source>
        <dbReference type="ARBA" id="ARBA00004651"/>
    </source>
</evidence>
<comment type="subcellular location">
    <subcellularLocation>
        <location evidence="1">Cell membrane</location>
        <topology evidence="1">Multi-pass membrane protein</topology>
    </subcellularLocation>
</comment>
<feature type="transmembrane region" description="Helical" evidence="11">
    <location>
        <begin position="489"/>
        <end position="512"/>
    </location>
</feature>
<name>A0A7J3M333_ARCFL</name>
<organism evidence="12">
    <name type="scientific">Archaeoglobus fulgidus</name>
    <dbReference type="NCBI Taxonomy" id="2234"/>
    <lineage>
        <taxon>Archaea</taxon>
        <taxon>Methanobacteriati</taxon>
        <taxon>Methanobacteriota</taxon>
        <taxon>Archaeoglobi</taxon>
        <taxon>Archaeoglobales</taxon>
        <taxon>Archaeoglobaceae</taxon>
        <taxon>Archaeoglobus</taxon>
    </lineage>
</organism>
<keyword evidence="10 11" id="KW-0472">Membrane</keyword>
<keyword evidence="3" id="KW-1003">Cell membrane</keyword>
<reference evidence="12" key="1">
    <citation type="journal article" date="2020" name="mSystems">
        <title>Genome- and Community-Level Interaction Insights into Carbon Utilization and Element Cycling Functions of Hydrothermarchaeota in Hydrothermal Sediment.</title>
        <authorList>
            <person name="Zhou Z."/>
            <person name="Liu Y."/>
            <person name="Xu W."/>
            <person name="Pan J."/>
            <person name="Luo Z.H."/>
            <person name="Li M."/>
        </authorList>
    </citation>
    <scope>NUCLEOTIDE SEQUENCE [LARGE SCALE GENOMIC DNA]</scope>
    <source>
        <strain evidence="12">SpSt-587</strain>
    </source>
</reference>
<feature type="transmembrane region" description="Helical" evidence="11">
    <location>
        <begin position="398"/>
        <end position="418"/>
    </location>
</feature>
<dbReference type="GO" id="GO:0070069">
    <property type="term" value="C:cytochrome complex"/>
    <property type="evidence" value="ECO:0007669"/>
    <property type="project" value="InterPro"/>
</dbReference>
<evidence type="ECO:0000256" key="7">
    <source>
        <dbReference type="ARBA" id="ARBA00022982"/>
    </source>
</evidence>
<dbReference type="AlphaFoldDB" id="A0A7J3M333"/>
<protein>
    <submittedName>
        <fullName evidence="12">Cytochrome ubiquinol oxidase subunit I</fullName>
    </submittedName>
</protein>
<keyword evidence="4" id="KW-0349">Heme</keyword>